<reference evidence="2 3" key="1">
    <citation type="submission" date="2018-08" db="EMBL/GenBank/DDBJ databases">
        <title>Genome and evolution of the arbuscular mycorrhizal fungus Diversispora epigaea (formerly Glomus versiforme) and its bacterial endosymbionts.</title>
        <authorList>
            <person name="Sun X."/>
            <person name="Fei Z."/>
            <person name="Harrison M."/>
        </authorList>
    </citation>
    <scope>NUCLEOTIDE SEQUENCE [LARGE SCALE GENOMIC DNA]</scope>
    <source>
        <strain evidence="2 3">IT104</strain>
    </source>
</reference>
<feature type="transmembrane region" description="Helical" evidence="1">
    <location>
        <begin position="12"/>
        <end position="30"/>
    </location>
</feature>
<sequence length="95" mass="11563">MRTIIHKALKYNWLIFGMNVWFLIVNAMDFSKAYKKIINFIYNWNQLTKYMNCFHKISRLQELYACQLRKKVSIHSKFIPIIGRKMEKILLVQFS</sequence>
<comment type="caution">
    <text evidence="2">The sequence shown here is derived from an EMBL/GenBank/DDBJ whole genome shotgun (WGS) entry which is preliminary data.</text>
</comment>
<keyword evidence="1" id="KW-0812">Transmembrane</keyword>
<gene>
    <name evidence="2" type="ORF">Glove_60g82</name>
</gene>
<dbReference type="EMBL" id="PQFF01000057">
    <property type="protein sequence ID" value="RHZ85818.1"/>
    <property type="molecule type" value="Genomic_DNA"/>
</dbReference>
<evidence type="ECO:0000313" key="2">
    <source>
        <dbReference type="EMBL" id="RHZ85818.1"/>
    </source>
</evidence>
<name>A0A397JG83_9GLOM</name>
<proteinExistence type="predicted"/>
<accession>A0A397JG83</accession>
<keyword evidence="1" id="KW-0472">Membrane</keyword>
<protein>
    <submittedName>
        <fullName evidence="2">Uncharacterized protein</fullName>
    </submittedName>
</protein>
<organism evidence="2 3">
    <name type="scientific">Diversispora epigaea</name>
    <dbReference type="NCBI Taxonomy" id="1348612"/>
    <lineage>
        <taxon>Eukaryota</taxon>
        <taxon>Fungi</taxon>
        <taxon>Fungi incertae sedis</taxon>
        <taxon>Mucoromycota</taxon>
        <taxon>Glomeromycotina</taxon>
        <taxon>Glomeromycetes</taxon>
        <taxon>Diversisporales</taxon>
        <taxon>Diversisporaceae</taxon>
        <taxon>Diversispora</taxon>
    </lineage>
</organism>
<evidence type="ECO:0000313" key="3">
    <source>
        <dbReference type="Proteomes" id="UP000266861"/>
    </source>
</evidence>
<dbReference type="Proteomes" id="UP000266861">
    <property type="component" value="Unassembled WGS sequence"/>
</dbReference>
<keyword evidence="3" id="KW-1185">Reference proteome</keyword>
<dbReference type="AlphaFoldDB" id="A0A397JG83"/>
<keyword evidence="1" id="KW-1133">Transmembrane helix</keyword>
<evidence type="ECO:0000256" key="1">
    <source>
        <dbReference type="SAM" id="Phobius"/>
    </source>
</evidence>